<feature type="region of interest" description="Disordered" evidence="1">
    <location>
        <begin position="272"/>
        <end position="300"/>
    </location>
</feature>
<evidence type="ECO:0000256" key="2">
    <source>
        <dbReference type="SAM" id="Phobius"/>
    </source>
</evidence>
<proteinExistence type="predicted"/>
<comment type="caution">
    <text evidence="3">The sequence shown here is derived from an EMBL/GenBank/DDBJ whole genome shotgun (WGS) entry which is preliminary data.</text>
</comment>
<accession>A0A4R2GMU9</accession>
<sequence length="300" mass="34276">MNDTRALELRLGQMVRRRLPWCVAEFVMFGLKQAWACLFAGLLLGAILVSRLVWHADWPVARYDALFVFAIAVQALFLALKLETWTEARVILAFHITGTAMEWFKVSAGSWTYPEAGFFRIMDVPLFSGFMYAAVGSFMVRVIRIFEMRFTPYPPFWLTVALAVTIYVNFFAHHFLPDLRWALFAATILIYGRTRIWFRLARWYWMPLPLAAFFSSLFLWVAENVGTRTGTWLYAGQRTPELAPFSKIGSWYLLLYVSFVTISLVTRETMTGPAPSSGDAGSDKHAPGGFSRETDAVSRR</sequence>
<name>A0A4R2GMU9_9HYPH</name>
<feature type="transmembrane region" description="Helical" evidence="2">
    <location>
        <begin position="248"/>
        <end position="266"/>
    </location>
</feature>
<keyword evidence="2" id="KW-0472">Membrane</keyword>
<keyword evidence="2" id="KW-0812">Transmembrane</keyword>
<dbReference type="PIRSF" id="PIRSF009141">
    <property type="entry name" value="UCP009141"/>
    <property type="match status" value="1"/>
</dbReference>
<feature type="transmembrane region" description="Helical" evidence="2">
    <location>
        <begin position="60"/>
        <end position="80"/>
    </location>
</feature>
<reference evidence="3 4" key="1">
    <citation type="submission" date="2019-03" db="EMBL/GenBank/DDBJ databases">
        <title>Genomic Encyclopedia of Type Strains, Phase IV (KMG-IV): sequencing the most valuable type-strain genomes for metagenomic binning, comparative biology and taxonomic classification.</title>
        <authorList>
            <person name="Goeker M."/>
        </authorList>
    </citation>
    <scope>NUCLEOTIDE SEQUENCE [LARGE SCALE GENOMIC DNA]</scope>
    <source>
        <strain evidence="3 4">DSM 22958</strain>
    </source>
</reference>
<organism evidence="3 4">
    <name type="scientific">Camelimonas lactis</name>
    <dbReference type="NCBI Taxonomy" id="659006"/>
    <lineage>
        <taxon>Bacteria</taxon>
        <taxon>Pseudomonadati</taxon>
        <taxon>Pseudomonadota</taxon>
        <taxon>Alphaproteobacteria</taxon>
        <taxon>Hyphomicrobiales</taxon>
        <taxon>Chelatococcaceae</taxon>
        <taxon>Camelimonas</taxon>
    </lineage>
</organism>
<feature type="compositionally biased region" description="Basic and acidic residues" evidence="1">
    <location>
        <begin position="281"/>
        <end position="300"/>
    </location>
</feature>
<feature type="transmembrane region" description="Helical" evidence="2">
    <location>
        <begin position="155"/>
        <end position="173"/>
    </location>
</feature>
<gene>
    <name evidence="3" type="ORF">EV666_11474</name>
</gene>
<dbReference type="RefSeq" id="WP_245514450.1">
    <property type="nucleotide sequence ID" value="NZ_JBHUNN010000002.1"/>
</dbReference>
<feature type="transmembrane region" description="Helical" evidence="2">
    <location>
        <begin position="124"/>
        <end position="143"/>
    </location>
</feature>
<keyword evidence="4" id="KW-1185">Reference proteome</keyword>
<evidence type="ECO:0000256" key="1">
    <source>
        <dbReference type="SAM" id="MobiDB-lite"/>
    </source>
</evidence>
<feature type="transmembrane region" description="Helical" evidence="2">
    <location>
        <begin position="203"/>
        <end position="222"/>
    </location>
</feature>
<dbReference type="AlphaFoldDB" id="A0A4R2GMU9"/>
<dbReference type="EMBL" id="SLWL01000014">
    <property type="protein sequence ID" value="TCO10370.1"/>
    <property type="molecule type" value="Genomic_DNA"/>
</dbReference>
<evidence type="ECO:0000313" key="3">
    <source>
        <dbReference type="EMBL" id="TCO10370.1"/>
    </source>
</evidence>
<protein>
    <submittedName>
        <fullName evidence="3">Uncharacterized membrane protein YoaT (DUF817 family)</fullName>
    </submittedName>
</protein>
<dbReference type="Proteomes" id="UP000294881">
    <property type="component" value="Unassembled WGS sequence"/>
</dbReference>
<keyword evidence="2" id="KW-1133">Transmembrane helix</keyword>
<dbReference type="InterPro" id="IPR008535">
    <property type="entry name" value="DUF817"/>
</dbReference>
<evidence type="ECO:0000313" key="4">
    <source>
        <dbReference type="Proteomes" id="UP000294881"/>
    </source>
</evidence>
<dbReference type="Pfam" id="PF05675">
    <property type="entry name" value="DUF817"/>
    <property type="match status" value="1"/>
</dbReference>